<dbReference type="SMART" id="SM01204">
    <property type="entry name" value="FIST_C"/>
    <property type="match status" value="1"/>
</dbReference>
<dbReference type="Pfam" id="PF08495">
    <property type="entry name" value="FIST"/>
    <property type="match status" value="1"/>
</dbReference>
<protein>
    <submittedName>
        <fullName evidence="4">Uncharacterized conserved protein, contains FIST_N domain</fullName>
    </submittedName>
</protein>
<dbReference type="Pfam" id="PF10442">
    <property type="entry name" value="FIST_C"/>
    <property type="match status" value="1"/>
</dbReference>
<feature type="compositionally biased region" description="Low complexity" evidence="1">
    <location>
        <begin position="13"/>
        <end position="27"/>
    </location>
</feature>
<reference evidence="4 5" key="1">
    <citation type="submission" date="2016-10" db="EMBL/GenBank/DDBJ databases">
        <authorList>
            <person name="de Groot N.N."/>
        </authorList>
    </citation>
    <scope>NUCLEOTIDE SEQUENCE [LARGE SCALE GENOMIC DNA]</scope>
    <source>
        <strain evidence="4 5">DSM 16957</strain>
    </source>
</reference>
<dbReference type="PANTHER" id="PTHR40252:SF2">
    <property type="entry name" value="BLR0328 PROTEIN"/>
    <property type="match status" value="1"/>
</dbReference>
<dbReference type="Proteomes" id="UP000199603">
    <property type="component" value="Unassembled WGS sequence"/>
</dbReference>
<dbReference type="SMART" id="SM00897">
    <property type="entry name" value="FIST"/>
    <property type="match status" value="1"/>
</dbReference>
<dbReference type="RefSeq" id="WP_091243845.1">
    <property type="nucleotide sequence ID" value="NZ_FNAG01000009.1"/>
</dbReference>
<organism evidence="4 5">
    <name type="scientific">Aquimonas voraii</name>
    <dbReference type="NCBI Taxonomy" id="265719"/>
    <lineage>
        <taxon>Bacteria</taxon>
        <taxon>Pseudomonadati</taxon>
        <taxon>Pseudomonadota</taxon>
        <taxon>Gammaproteobacteria</taxon>
        <taxon>Lysobacterales</taxon>
        <taxon>Lysobacteraceae</taxon>
        <taxon>Aquimonas</taxon>
    </lineage>
</organism>
<evidence type="ECO:0000256" key="1">
    <source>
        <dbReference type="SAM" id="MobiDB-lite"/>
    </source>
</evidence>
<feature type="domain" description="FIST C-domain" evidence="3">
    <location>
        <begin position="259"/>
        <end position="389"/>
    </location>
</feature>
<keyword evidence="5" id="KW-1185">Reference proteome</keyword>
<sequence length="405" mass="43428">MTATTRERPAPAPARASAAGFPSPAGAAAEPPISNECLFSALGDPVEAVHALVDELTKRRPGQTPSAVVFFCDGLYPLQALADALAQRFLCPLLGCTSGGQIGPDGFRRGGLSLLACYGPGLRLSTHLIEPLSQAEPAVERIALALADRPLAPGWRRFGLLLVDGLHQGEERLAHALYHGLGDVPFIGGSASDEMRFEHTPVYFDGRFRSNAAVFGVFETPQPFEAFRVQHFVPRRERLVITEADPERRLVIQINGLPAAEVYARALGVAESALSPELLEAHPLLLRVGDELVVRAIGRVTRARALLCMSAIETGVLVDVGDAGAPLEALRRGFEAVEARIGEPALVLGCDCTLRRRKAERDNQLGAIGDFLAQHRVFGFSTHGEQFNGLHINQTFTAIAVAAHP</sequence>
<evidence type="ECO:0000313" key="4">
    <source>
        <dbReference type="EMBL" id="SDD88058.1"/>
    </source>
</evidence>
<feature type="domain" description="FIST" evidence="2">
    <location>
        <begin position="64"/>
        <end position="258"/>
    </location>
</feature>
<dbReference type="STRING" id="265719.SAMN04488509_10995"/>
<gene>
    <name evidence="4" type="ORF">SAMN04488509_10995</name>
</gene>
<dbReference type="InterPro" id="IPR013702">
    <property type="entry name" value="FIST_domain_N"/>
</dbReference>
<dbReference type="AlphaFoldDB" id="A0A1G6YCF9"/>
<evidence type="ECO:0000259" key="3">
    <source>
        <dbReference type="SMART" id="SM01204"/>
    </source>
</evidence>
<dbReference type="PANTHER" id="PTHR40252">
    <property type="entry name" value="BLR0328 PROTEIN"/>
    <property type="match status" value="1"/>
</dbReference>
<dbReference type="OrthoDB" id="9807948at2"/>
<accession>A0A1G6YCF9</accession>
<evidence type="ECO:0000313" key="5">
    <source>
        <dbReference type="Proteomes" id="UP000199603"/>
    </source>
</evidence>
<feature type="region of interest" description="Disordered" evidence="1">
    <location>
        <begin position="1"/>
        <end position="27"/>
    </location>
</feature>
<dbReference type="InterPro" id="IPR019494">
    <property type="entry name" value="FIST_C"/>
</dbReference>
<dbReference type="EMBL" id="FNAG01000009">
    <property type="protein sequence ID" value="SDD88058.1"/>
    <property type="molecule type" value="Genomic_DNA"/>
</dbReference>
<evidence type="ECO:0000259" key="2">
    <source>
        <dbReference type="SMART" id="SM00897"/>
    </source>
</evidence>
<proteinExistence type="predicted"/>
<name>A0A1G6YCF9_9GAMM</name>